<evidence type="ECO:0000256" key="1">
    <source>
        <dbReference type="SAM" id="MobiDB-lite"/>
    </source>
</evidence>
<keyword evidence="4" id="KW-1185">Reference proteome</keyword>
<dbReference type="EMBL" id="CP137306">
    <property type="protein sequence ID" value="WQF77586.1"/>
    <property type="molecule type" value="Genomic_DNA"/>
</dbReference>
<dbReference type="KEGG" id="cdet:87939103"/>
<gene>
    <name evidence="3" type="ORF">CDEST_02600</name>
</gene>
<keyword evidence="2" id="KW-1133">Transmembrane helix</keyword>
<evidence type="ECO:0000313" key="4">
    <source>
        <dbReference type="Proteomes" id="UP001322277"/>
    </source>
</evidence>
<name>A0AAX4I2I6_9PEZI</name>
<sequence>MGQVNSENGASYSKTDLSAGSGSQGPRAEAATPTATQQAAARPPSISHNPMPLQNYFATWYFINLGALLIIGSLTVKSSSITPPGKIQLVVPAAVAFLASGIGTIIMTYDVWPRSGHARILGSATGFCLMLAYVIVTPGWGEGVEGDFARLACALSGFHLGFVLESVTGGAGRILKLLEGAREEPEPPRSRAAWDRGAKPQSFVGAPSL</sequence>
<keyword evidence="2" id="KW-0812">Transmembrane</keyword>
<feature type="compositionally biased region" description="Polar residues" evidence="1">
    <location>
        <begin position="1"/>
        <end position="21"/>
    </location>
</feature>
<feature type="compositionally biased region" description="Low complexity" evidence="1">
    <location>
        <begin position="26"/>
        <end position="44"/>
    </location>
</feature>
<keyword evidence="2" id="KW-0472">Membrane</keyword>
<reference evidence="4" key="1">
    <citation type="journal article" date="2023" name="bioRxiv">
        <title>Complete genome of the Medicago anthracnose fungus, Colletotrichum destructivum, reveals a mini-chromosome-like region within a core chromosome.</title>
        <authorList>
            <person name="Lapalu N."/>
            <person name="Simon A."/>
            <person name="Lu A."/>
            <person name="Plaumann P.-L."/>
            <person name="Amselem J."/>
            <person name="Pigne S."/>
            <person name="Auger A."/>
            <person name="Koch C."/>
            <person name="Dallery J.-F."/>
            <person name="O'Connell R.J."/>
        </authorList>
    </citation>
    <scope>NUCLEOTIDE SEQUENCE [LARGE SCALE GENOMIC DNA]</scope>
    <source>
        <strain evidence="4">CBS 520.97</strain>
    </source>
</reference>
<feature type="transmembrane region" description="Helical" evidence="2">
    <location>
        <begin position="87"/>
        <end position="106"/>
    </location>
</feature>
<dbReference type="GeneID" id="87939103"/>
<feature type="transmembrane region" description="Helical" evidence="2">
    <location>
        <begin position="56"/>
        <end position="75"/>
    </location>
</feature>
<feature type="transmembrane region" description="Helical" evidence="2">
    <location>
        <begin position="118"/>
        <end position="136"/>
    </location>
</feature>
<organism evidence="3 4">
    <name type="scientific">Colletotrichum destructivum</name>
    <dbReference type="NCBI Taxonomy" id="34406"/>
    <lineage>
        <taxon>Eukaryota</taxon>
        <taxon>Fungi</taxon>
        <taxon>Dikarya</taxon>
        <taxon>Ascomycota</taxon>
        <taxon>Pezizomycotina</taxon>
        <taxon>Sordariomycetes</taxon>
        <taxon>Hypocreomycetidae</taxon>
        <taxon>Glomerellales</taxon>
        <taxon>Glomerellaceae</taxon>
        <taxon>Colletotrichum</taxon>
        <taxon>Colletotrichum destructivum species complex</taxon>
    </lineage>
</organism>
<feature type="region of interest" description="Disordered" evidence="1">
    <location>
        <begin position="1"/>
        <end position="46"/>
    </location>
</feature>
<evidence type="ECO:0000256" key="2">
    <source>
        <dbReference type="SAM" id="Phobius"/>
    </source>
</evidence>
<protein>
    <submittedName>
        <fullName evidence="3">Uncharacterized protein</fullName>
    </submittedName>
</protein>
<accession>A0AAX4I2I6</accession>
<feature type="region of interest" description="Disordered" evidence="1">
    <location>
        <begin position="184"/>
        <end position="209"/>
    </location>
</feature>
<dbReference type="Proteomes" id="UP001322277">
    <property type="component" value="Chromosome 2"/>
</dbReference>
<feature type="compositionally biased region" description="Basic and acidic residues" evidence="1">
    <location>
        <begin position="184"/>
        <end position="198"/>
    </location>
</feature>
<dbReference type="AlphaFoldDB" id="A0AAX4I2I6"/>
<evidence type="ECO:0000313" key="3">
    <source>
        <dbReference type="EMBL" id="WQF77586.1"/>
    </source>
</evidence>
<dbReference type="RefSeq" id="XP_062774810.1">
    <property type="nucleotide sequence ID" value="XM_062918759.1"/>
</dbReference>
<proteinExistence type="predicted"/>